<reference evidence="1" key="2">
    <citation type="submission" date="2023-06" db="EMBL/GenBank/DDBJ databases">
        <authorList>
            <consortium name="Lawrence Berkeley National Laboratory"/>
            <person name="Haridas S."/>
            <person name="Hensen N."/>
            <person name="Bonometti L."/>
            <person name="Westerberg I."/>
            <person name="Brannstrom I.O."/>
            <person name="Guillou S."/>
            <person name="Cros-Aarteil S."/>
            <person name="Calhoun S."/>
            <person name="Kuo A."/>
            <person name="Mondo S."/>
            <person name="Pangilinan J."/>
            <person name="Riley R."/>
            <person name="Labutti K."/>
            <person name="Andreopoulos B."/>
            <person name="Lipzen A."/>
            <person name="Chen C."/>
            <person name="Yanf M."/>
            <person name="Daum C."/>
            <person name="Ng V."/>
            <person name="Clum A."/>
            <person name="Steindorff A."/>
            <person name="Ohm R."/>
            <person name="Martin F."/>
            <person name="Silar P."/>
            <person name="Natvig D."/>
            <person name="Lalanne C."/>
            <person name="Gautier V."/>
            <person name="Ament-Velasquez S.L."/>
            <person name="Kruys A."/>
            <person name="Hutchinson M.I."/>
            <person name="Powell A.J."/>
            <person name="Barry K."/>
            <person name="Miller A.N."/>
            <person name="Grigoriev I.V."/>
            <person name="Debuchy R."/>
            <person name="Gladieux P."/>
            <person name="Thoren M.H."/>
            <person name="Johannesson H."/>
        </authorList>
    </citation>
    <scope>NUCLEOTIDE SEQUENCE</scope>
    <source>
        <strain evidence="1">CBS 955.72</strain>
    </source>
</reference>
<evidence type="ECO:0000313" key="1">
    <source>
        <dbReference type="EMBL" id="KAK3353746.1"/>
    </source>
</evidence>
<dbReference type="Proteomes" id="UP001275084">
    <property type="component" value="Unassembled WGS sequence"/>
</dbReference>
<comment type="caution">
    <text evidence="1">The sequence shown here is derived from an EMBL/GenBank/DDBJ whole genome shotgun (WGS) entry which is preliminary data.</text>
</comment>
<dbReference type="EMBL" id="JAUIQD010000004">
    <property type="protein sequence ID" value="KAK3353746.1"/>
    <property type="molecule type" value="Genomic_DNA"/>
</dbReference>
<dbReference type="InterPro" id="IPR046670">
    <property type="entry name" value="DUF6540"/>
</dbReference>
<sequence>GRQYLTQPNGQRYTRRVKSGMLPTGWTQIAPSDQEPPAPAPTGPSLQLFLFLLVQSEGETNHWVLSACNGLDGDGCGKSWQVLGDATMMHYQHQDDVDILNSSDMPLKECQVLNKDLGQVQVAIIDEIANTEQPPSAISRATVTENCQGWTLCVAKKLQAQGTVAERIVDDIGGLLELV</sequence>
<organism evidence="1 2">
    <name type="scientific">Lasiosphaeria hispida</name>
    <dbReference type="NCBI Taxonomy" id="260671"/>
    <lineage>
        <taxon>Eukaryota</taxon>
        <taxon>Fungi</taxon>
        <taxon>Dikarya</taxon>
        <taxon>Ascomycota</taxon>
        <taxon>Pezizomycotina</taxon>
        <taxon>Sordariomycetes</taxon>
        <taxon>Sordariomycetidae</taxon>
        <taxon>Sordariales</taxon>
        <taxon>Lasiosphaeriaceae</taxon>
        <taxon>Lasiosphaeria</taxon>
    </lineage>
</organism>
<reference evidence="1" key="1">
    <citation type="journal article" date="2023" name="Mol. Phylogenet. Evol.">
        <title>Genome-scale phylogeny and comparative genomics of the fungal order Sordariales.</title>
        <authorList>
            <person name="Hensen N."/>
            <person name="Bonometti L."/>
            <person name="Westerberg I."/>
            <person name="Brannstrom I.O."/>
            <person name="Guillou S."/>
            <person name="Cros-Aarteil S."/>
            <person name="Calhoun S."/>
            <person name="Haridas S."/>
            <person name="Kuo A."/>
            <person name="Mondo S."/>
            <person name="Pangilinan J."/>
            <person name="Riley R."/>
            <person name="LaButti K."/>
            <person name="Andreopoulos B."/>
            <person name="Lipzen A."/>
            <person name="Chen C."/>
            <person name="Yan M."/>
            <person name="Daum C."/>
            <person name="Ng V."/>
            <person name="Clum A."/>
            <person name="Steindorff A."/>
            <person name="Ohm R.A."/>
            <person name="Martin F."/>
            <person name="Silar P."/>
            <person name="Natvig D.O."/>
            <person name="Lalanne C."/>
            <person name="Gautier V."/>
            <person name="Ament-Velasquez S.L."/>
            <person name="Kruys A."/>
            <person name="Hutchinson M.I."/>
            <person name="Powell A.J."/>
            <person name="Barry K."/>
            <person name="Miller A.N."/>
            <person name="Grigoriev I.V."/>
            <person name="Debuchy R."/>
            <person name="Gladieux P."/>
            <person name="Hiltunen Thoren M."/>
            <person name="Johannesson H."/>
        </authorList>
    </citation>
    <scope>NUCLEOTIDE SEQUENCE</scope>
    <source>
        <strain evidence="1">CBS 955.72</strain>
    </source>
</reference>
<accession>A0AAJ0HJE0</accession>
<gene>
    <name evidence="1" type="ORF">B0T25DRAFT_453540</name>
</gene>
<feature type="non-terminal residue" evidence="1">
    <location>
        <position position="1"/>
    </location>
</feature>
<keyword evidence="2" id="KW-1185">Reference proteome</keyword>
<evidence type="ECO:0000313" key="2">
    <source>
        <dbReference type="Proteomes" id="UP001275084"/>
    </source>
</evidence>
<dbReference type="AlphaFoldDB" id="A0AAJ0HJE0"/>
<name>A0AAJ0HJE0_9PEZI</name>
<proteinExistence type="predicted"/>
<protein>
    <submittedName>
        <fullName evidence="1">Uncharacterized protein</fullName>
    </submittedName>
</protein>
<dbReference type="Pfam" id="PF20174">
    <property type="entry name" value="DUF6540"/>
    <property type="match status" value="1"/>
</dbReference>